<accession>A0A0D4BW61</accession>
<dbReference type="KEGG" id="ari:UM93_00190"/>
<protein>
    <recommendedName>
        <fullName evidence="1">AMP-dependent synthetase/ligase domain-containing protein</fullName>
    </recommendedName>
</protein>
<dbReference type="EMBL" id="CP011005">
    <property type="protein sequence ID" value="AJT40366.1"/>
    <property type="molecule type" value="Genomic_DNA"/>
</dbReference>
<dbReference type="Proteomes" id="UP000061839">
    <property type="component" value="Chromosome"/>
</dbReference>
<dbReference type="GO" id="GO:0031177">
    <property type="term" value="F:phosphopantetheine binding"/>
    <property type="evidence" value="ECO:0007669"/>
    <property type="project" value="TreeGrafter"/>
</dbReference>
<reference evidence="2 3" key="1">
    <citation type="journal article" date="2015" name="Genome Announc.">
        <title>Complete Genome Sequencing of Protease-Producing Novel Arthrobacter sp. Strain IHBB 11108 Using PacBio Single-Molecule Real-Time Sequencing Technology.</title>
        <authorList>
            <person name="Kiran S."/>
            <person name="Swarnkar M.K."/>
            <person name="Pal M."/>
            <person name="Thakur R."/>
            <person name="Tewari R."/>
            <person name="Singh A.K."/>
            <person name="Gulati A."/>
        </authorList>
    </citation>
    <scope>NUCLEOTIDE SEQUENCE [LARGE SCALE GENOMIC DNA]</scope>
    <source>
        <strain evidence="2 3">IHBB 11108</strain>
    </source>
</reference>
<dbReference type="InterPro" id="IPR042099">
    <property type="entry name" value="ANL_N_sf"/>
</dbReference>
<dbReference type="HOGENOM" id="CLU_000022_2_12_11"/>
<dbReference type="Gene3D" id="3.30.300.30">
    <property type="match status" value="1"/>
</dbReference>
<dbReference type="InterPro" id="IPR045851">
    <property type="entry name" value="AMP-bd_C_sf"/>
</dbReference>
<dbReference type="PANTHER" id="PTHR45527:SF1">
    <property type="entry name" value="FATTY ACID SYNTHASE"/>
    <property type="match status" value="1"/>
</dbReference>
<dbReference type="STRING" id="1618207.UM93_00190"/>
<dbReference type="GO" id="GO:0044550">
    <property type="term" value="P:secondary metabolite biosynthetic process"/>
    <property type="evidence" value="ECO:0007669"/>
    <property type="project" value="TreeGrafter"/>
</dbReference>
<feature type="domain" description="AMP-dependent synthetase/ligase" evidence="1">
    <location>
        <begin position="6"/>
        <end position="381"/>
    </location>
</feature>
<dbReference type="AlphaFoldDB" id="A0A0D4BW61"/>
<dbReference type="SUPFAM" id="SSF56801">
    <property type="entry name" value="Acetyl-CoA synthetase-like"/>
    <property type="match status" value="1"/>
</dbReference>
<gene>
    <name evidence="2" type="ORF">UM93_00190</name>
</gene>
<proteinExistence type="predicted"/>
<dbReference type="InterPro" id="IPR000873">
    <property type="entry name" value="AMP-dep_synth/lig_dom"/>
</dbReference>
<organism evidence="2 3">
    <name type="scientific">Psychromicrobium lacuslunae</name>
    <dbReference type="NCBI Taxonomy" id="1618207"/>
    <lineage>
        <taxon>Bacteria</taxon>
        <taxon>Bacillati</taxon>
        <taxon>Actinomycetota</taxon>
        <taxon>Actinomycetes</taxon>
        <taxon>Micrococcales</taxon>
        <taxon>Micrococcaceae</taxon>
        <taxon>Psychromicrobium</taxon>
    </lineage>
</organism>
<evidence type="ECO:0000313" key="3">
    <source>
        <dbReference type="Proteomes" id="UP000061839"/>
    </source>
</evidence>
<sequence>MGSGLFQHARQHPRDIALRLGTRDYSYGELAATALRWASGLRSSAAQIRRVGILAYRNEVSYLGVAAALAAGAAFIPLNPKYPLARTKSMIAAAELDVILVDAASVLLLPELAEVIGAGTVLGFPQDTVSHIEALGLTDVVCLDSATLHFSRPLTEPVASAADDLAYLLFTSGSTGAPKGVPISHRNVRSHLSCNQQRYRITAQDRLSQTFEQTFDLSVFDMFMAWEHGAMLCPADPIELLDPASYIARNALTVWFSVPSVITAAERSAALRPDSMPSLRLSLFCGEALNEQQAVRWQAAAGNSVLENLYGPTELTIACSVYRWDPLSSPGECELGSVPIGELYPELTGFILDEAGHSQPIDPGLSGELCVTGPQMTTGYWHAPELDEGRFIDINGLRCYRTGDRVAVRSSGLVHLGRLDHQVQVGGHRVELAEVEAALRAEGCLQAVCLPSVDGAALHGFVISEAQDAELQQRVLKRLPNYMVPRSFSYLDEFPLNTNGKIDRAALAKLLSEEGL</sequence>
<name>A0A0D4BW61_9MICC</name>
<evidence type="ECO:0000313" key="2">
    <source>
        <dbReference type="EMBL" id="AJT40366.1"/>
    </source>
</evidence>
<dbReference type="Gene3D" id="3.40.50.12780">
    <property type="entry name" value="N-terminal domain of ligase-like"/>
    <property type="match status" value="1"/>
</dbReference>
<dbReference type="GO" id="GO:0043041">
    <property type="term" value="P:amino acid activation for nonribosomal peptide biosynthetic process"/>
    <property type="evidence" value="ECO:0007669"/>
    <property type="project" value="TreeGrafter"/>
</dbReference>
<keyword evidence="3" id="KW-1185">Reference proteome</keyword>
<dbReference type="PANTHER" id="PTHR45527">
    <property type="entry name" value="NONRIBOSOMAL PEPTIDE SYNTHETASE"/>
    <property type="match status" value="1"/>
</dbReference>
<dbReference type="PROSITE" id="PS00455">
    <property type="entry name" value="AMP_BINDING"/>
    <property type="match status" value="1"/>
</dbReference>
<evidence type="ECO:0000259" key="1">
    <source>
        <dbReference type="Pfam" id="PF00501"/>
    </source>
</evidence>
<dbReference type="Pfam" id="PF00501">
    <property type="entry name" value="AMP-binding"/>
    <property type="match status" value="1"/>
</dbReference>
<dbReference type="GO" id="GO:0005737">
    <property type="term" value="C:cytoplasm"/>
    <property type="evidence" value="ECO:0007669"/>
    <property type="project" value="TreeGrafter"/>
</dbReference>
<dbReference type="PATRIC" id="fig|1618207.4.peg.40"/>
<dbReference type="InterPro" id="IPR020845">
    <property type="entry name" value="AMP-binding_CS"/>
</dbReference>